<feature type="domain" description="RNA polymerase sigma factor 70 region 4 type 2" evidence="8">
    <location>
        <begin position="100"/>
        <end position="146"/>
    </location>
</feature>
<dbReference type="Pfam" id="PF08281">
    <property type="entry name" value="Sigma70_r4_2"/>
    <property type="match status" value="1"/>
</dbReference>
<keyword evidence="10" id="KW-1185">Reference proteome</keyword>
<feature type="compositionally biased region" description="Low complexity" evidence="6">
    <location>
        <begin position="163"/>
        <end position="176"/>
    </location>
</feature>
<evidence type="ECO:0000256" key="5">
    <source>
        <dbReference type="ARBA" id="ARBA00023163"/>
    </source>
</evidence>
<dbReference type="InterPro" id="IPR007627">
    <property type="entry name" value="RNA_pol_sigma70_r2"/>
</dbReference>
<feature type="region of interest" description="Disordered" evidence="6">
    <location>
        <begin position="163"/>
        <end position="184"/>
    </location>
</feature>
<dbReference type="RefSeq" id="WP_121647601.1">
    <property type="nucleotide sequence ID" value="NZ_RCUX01000003.1"/>
</dbReference>
<keyword evidence="5" id="KW-0804">Transcription</keyword>
<evidence type="ECO:0000256" key="1">
    <source>
        <dbReference type="ARBA" id="ARBA00010641"/>
    </source>
</evidence>
<dbReference type="InterPro" id="IPR013324">
    <property type="entry name" value="RNA_pol_sigma_r3/r4-like"/>
</dbReference>
<dbReference type="Pfam" id="PF04542">
    <property type="entry name" value="Sigma70_r2"/>
    <property type="match status" value="1"/>
</dbReference>
<comment type="caution">
    <text evidence="9">The sequence shown here is derived from an EMBL/GenBank/DDBJ whole genome shotgun (WGS) entry which is preliminary data.</text>
</comment>
<evidence type="ECO:0000256" key="3">
    <source>
        <dbReference type="ARBA" id="ARBA00023082"/>
    </source>
</evidence>
<dbReference type="EMBL" id="RCUX01000003">
    <property type="protein sequence ID" value="RLP76791.1"/>
    <property type="molecule type" value="Genomic_DNA"/>
</dbReference>
<dbReference type="PANTHER" id="PTHR43133:SF8">
    <property type="entry name" value="RNA POLYMERASE SIGMA FACTOR HI_1459-RELATED"/>
    <property type="match status" value="1"/>
</dbReference>
<dbReference type="OrthoDB" id="9803203at2"/>
<dbReference type="NCBIfam" id="TIGR02937">
    <property type="entry name" value="sigma70-ECF"/>
    <property type="match status" value="1"/>
</dbReference>
<evidence type="ECO:0000256" key="2">
    <source>
        <dbReference type="ARBA" id="ARBA00023015"/>
    </source>
</evidence>
<keyword evidence="2" id="KW-0805">Transcription regulation</keyword>
<evidence type="ECO:0000256" key="4">
    <source>
        <dbReference type="ARBA" id="ARBA00023125"/>
    </source>
</evidence>
<gene>
    <name evidence="9" type="ORF">D9V32_03895</name>
</gene>
<dbReference type="InterPro" id="IPR036388">
    <property type="entry name" value="WH-like_DNA-bd_sf"/>
</dbReference>
<dbReference type="Gene3D" id="1.10.1740.10">
    <property type="match status" value="1"/>
</dbReference>
<reference evidence="9 10" key="1">
    <citation type="submission" date="2018-10" db="EMBL/GenBank/DDBJ databases">
        <authorList>
            <person name="Li J."/>
        </authorList>
    </citation>
    <scope>NUCLEOTIDE SEQUENCE [LARGE SCALE GENOMIC DNA]</scope>
    <source>
        <strain evidence="9 10">IF 016277</strain>
    </source>
</reference>
<proteinExistence type="inferred from homology"/>
<dbReference type="SUPFAM" id="SSF88659">
    <property type="entry name" value="Sigma3 and sigma4 domains of RNA polymerase sigma factors"/>
    <property type="match status" value="1"/>
</dbReference>
<evidence type="ECO:0000259" key="8">
    <source>
        <dbReference type="Pfam" id="PF08281"/>
    </source>
</evidence>
<keyword evidence="4" id="KW-0238">DNA-binding</keyword>
<evidence type="ECO:0000313" key="10">
    <source>
        <dbReference type="Proteomes" id="UP000272503"/>
    </source>
</evidence>
<evidence type="ECO:0000256" key="6">
    <source>
        <dbReference type="SAM" id="MobiDB-lite"/>
    </source>
</evidence>
<protein>
    <submittedName>
        <fullName evidence="9">RNA polymerase sigma factor</fullName>
    </submittedName>
</protein>
<dbReference type="AlphaFoldDB" id="A0A3L7AAV4"/>
<evidence type="ECO:0000259" key="7">
    <source>
        <dbReference type="Pfam" id="PF04542"/>
    </source>
</evidence>
<dbReference type="GO" id="GO:0003677">
    <property type="term" value="F:DNA binding"/>
    <property type="evidence" value="ECO:0007669"/>
    <property type="project" value="UniProtKB-KW"/>
</dbReference>
<comment type="similarity">
    <text evidence="1">Belongs to the sigma-70 factor family. ECF subfamily.</text>
</comment>
<organism evidence="9 10">
    <name type="scientific">Mycetocola tolaasinivorans</name>
    <dbReference type="NCBI Taxonomy" id="76635"/>
    <lineage>
        <taxon>Bacteria</taxon>
        <taxon>Bacillati</taxon>
        <taxon>Actinomycetota</taxon>
        <taxon>Actinomycetes</taxon>
        <taxon>Micrococcales</taxon>
        <taxon>Microbacteriaceae</taxon>
        <taxon>Mycetocola</taxon>
    </lineage>
</organism>
<dbReference type="Proteomes" id="UP000272503">
    <property type="component" value="Unassembled WGS sequence"/>
</dbReference>
<dbReference type="GO" id="GO:0006352">
    <property type="term" value="P:DNA-templated transcription initiation"/>
    <property type="evidence" value="ECO:0007669"/>
    <property type="project" value="InterPro"/>
</dbReference>
<dbReference type="Gene3D" id="1.10.10.10">
    <property type="entry name" value="Winged helix-like DNA-binding domain superfamily/Winged helix DNA-binding domain"/>
    <property type="match status" value="1"/>
</dbReference>
<dbReference type="InterPro" id="IPR013325">
    <property type="entry name" value="RNA_pol_sigma_r2"/>
</dbReference>
<evidence type="ECO:0000313" key="9">
    <source>
        <dbReference type="EMBL" id="RLP76791.1"/>
    </source>
</evidence>
<dbReference type="GO" id="GO:0016987">
    <property type="term" value="F:sigma factor activity"/>
    <property type="evidence" value="ECO:0007669"/>
    <property type="project" value="UniProtKB-KW"/>
</dbReference>
<dbReference type="PANTHER" id="PTHR43133">
    <property type="entry name" value="RNA POLYMERASE ECF-TYPE SIGMA FACTO"/>
    <property type="match status" value="1"/>
</dbReference>
<dbReference type="SUPFAM" id="SSF88946">
    <property type="entry name" value="Sigma2 domain of RNA polymerase sigma factors"/>
    <property type="match status" value="1"/>
</dbReference>
<dbReference type="InterPro" id="IPR014284">
    <property type="entry name" value="RNA_pol_sigma-70_dom"/>
</dbReference>
<dbReference type="InterPro" id="IPR013249">
    <property type="entry name" value="RNA_pol_sigma70_r4_t2"/>
</dbReference>
<accession>A0A3L7AAV4</accession>
<sequence length="184" mass="19484">MSALLPFETAVDQHGTTVLRVCRAVLGVHTDAEDAWSETFAAALAEWENLASSENVRGWLVTVAHRKAIDVLRVRTKQGTTLEHAPEPHSRLGLPQTDHLDLYRAIAALPPGQRSAVTLHYLAGLPYADVARESGISPAAARRAGSDGVRTLRAALTVNVSSPTTPTVVTQPGTGTHQADGVSA</sequence>
<keyword evidence="3" id="KW-0731">Sigma factor</keyword>
<feature type="domain" description="RNA polymerase sigma-70 region 2" evidence="7">
    <location>
        <begin position="11"/>
        <end position="76"/>
    </location>
</feature>
<name>A0A3L7AAV4_9MICO</name>
<dbReference type="InterPro" id="IPR039425">
    <property type="entry name" value="RNA_pol_sigma-70-like"/>
</dbReference>